<evidence type="ECO:0000313" key="1">
    <source>
        <dbReference type="EMBL" id="KIL56735.1"/>
    </source>
</evidence>
<dbReference type="AlphaFoldDB" id="A0A0C2S254"/>
<keyword evidence="2" id="KW-1185">Reference proteome</keyword>
<organism evidence="1 2">
    <name type="scientific">Amanita muscaria (strain Koide BX008)</name>
    <dbReference type="NCBI Taxonomy" id="946122"/>
    <lineage>
        <taxon>Eukaryota</taxon>
        <taxon>Fungi</taxon>
        <taxon>Dikarya</taxon>
        <taxon>Basidiomycota</taxon>
        <taxon>Agaricomycotina</taxon>
        <taxon>Agaricomycetes</taxon>
        <taxon>Agaricomycetidae</taxon>
        <taxon>Agaricales</taxon>
        <taxon>Pluteineae</taxon>
        <taxon>Amanitaceae</taxon>
        <taxon>Amanita</taxon>
    </lineage>
</organism>
<dbReference type="HOGENOM" id="CLU_2346208_0_0_1"/>
<evidence type="ECO:0000313" key="2">
    <source>
        <dbReference type="Proteomes" id="UP000054549"/>
    </source>
</evidence>
<proteinExistence type="predicted"/>
<name>A0A0C2S254_AMAMK</name>
<reference evidence="1 2" key="1">
    <citation type="submission" date="2014-04" db="EMBL/GenBank/DDBJ databases">
        <title>Evolutionary Origins and Diversification of the Mycorrhizal Mutualists.</title>
        <authorList>
            <consortium name="DOE Joint Genome Institute"/>
            <consortium name="Mycorrhizal Genomics Consortium"/>
            <person name="Kohler A."/>
            <person name="Kuo A."/>
            <person name="Nagy L.G."/>
            <person name="Floudas D."/>
            <person name="Copeland A."/>
            <person name="Barry K.W."/>
            <person name="Cichocki N."/>
            <person name="Veneault-Fourrey C."/>
            <person name="LaButti K."/>
            <person name="Lindquist E.A."/>
            <person name="Lipzen A."/>
            <person name="Lundell T."/>
            <person name="Morin E."/>
            <person name="Murat C."/>
            <person name="Riley R."/>
            <person name="Ohm R."/>
            <person name="Sun H."/>
            <person name="Tunlid A."/>
            <person name="Henrissat B."/>
            <person name="Grigoriev I.V."/>
            <person name="Hibbett D.S."/>
            <person name="Martin F."/>
        </authorList>
    </citation>
    <scope>NUCLEOTIDE SEQUENCE [LARGE SCALE GENOMIC DNA]</scope>
    <source>
        <strain evidence="1 2">Koide BX008</strain>
    </source>
</reference>
<dbReference type="Proteomes" id="UP000054549">
    <property type="component" value="Unassembled WGS sequence"/>
</dbReference>
<dbReference type="InParanoid" id="A0A0C2S254"/>
<gene>
    <name evidence="1" type="ORF">M378DRAFT_172433</name>
</gene>
<sequence length="97" mass="10972">MPYRDDKSSSSSIWWLLANALINNSFVKHLRPIRELSEEKVSDHVPSVAIFERAIKSDPEMVDLFDHAFLQASSQNEVHPSSKATVFRAKLTTSLDS</sequence>
<protein>
    <submittedName>
        <fullName evidence="1">Uncharacterized protein</fullName>
    </submittedName>
</protein>
<accession>A0A0C2S254</accession>
<dbReference type="EMBL" id="KN818402">
    <property type="protein sequence ID" value="KIL56735.1"/>
    <property type="molecule type" value="Genomic_DNA"/>
</dbReference>